<protein>
    <submittedName>
        <fullName evidence="1">Uncharacterized protein</fullName>
    </submittedName>
</protein>
<name>A0ACC1MNR9_9APHY</name>
<evidence type="ECO:0000313" key="2">
    <source>
        <dbReference type="Proteomes" id="UP001144978"/>
    </source>
</evidence>
<proteinExistence type="predicted"/>
<reference evidence="1" key="1">
    <citation type="submission" date="2022-08" db="EMBL/GenBank/DDBJ databases">
        <title>Genome Sequence of Pycnoporus sanguineus.</title>
        <authorList>
            <person name="Buettner E."/>
        </authorList>
    </citation>
    <scope>NUCLEOTIDE SEQUENCE</scope>
    <source>
        <strain evidence="1">CG-C14</strain>
    </source>
</reference>
<evidence type="ECO:0000313" key="1">
    <source>
        <dbReference type="EMBL" id="KAJ2968652.1"/>
    </source>
</evidence>
<sequence length="72" mass="8070">MATAVDLLKPTTGFDGFAGSTELESTDDAVRRAQERGTDADSWRTQAKRRERRRRLAGNADEAQVSQMQTQR</sequence>
<keyword evidence="2" id="KW-1185">Reference proteome</keyword>
<dbReference type="EMBL" id="JANSHE010005959">
    <property type="protein sequence ID" value="KAJ2968652.1"/>
    <property type="molecule type" value="Genomic_DNA"/>
</dbReference>
<dbReference type="Proteomes" id="UP001144978">
    <property type="component" value="Unassembled WGS sequence"/>
</dbReference>
<accession>A0ACC1MNR9</accession>
<comment type="caution">
    <text evidence="1">The sequence shown here is derived from an EMBL/GenBank/DDBJ whole genome shotgun (WGS) entry which is preliminary data.</text>
</comment>
<gene>
    <name evidence="1" type="ORF">NUW54_g13151</name>
</gene>
<organism evidence="1 2">
    <name type="scientific">Trametes sanguinea</name>
    <dbReference type="NCBI Taxonomy" id="158606"/>
    <lineage>
        <taxon>Eukaryota</taxon>
        <taxon>Fungi</taxon>
        <taxon>Dikarya</taxon>
        <taxon>Basidiomycota</taxon>
        <taxon>Agaricomycotina</taxon>
        <taxon>Agaricomycetes</taxon>
        <taxon>Polyporales</taxon>
        <taxon>Polyporaceae</taxon>
        <taxon>Trametes</taxon>
    </lineage>
</organism>